<evidence type="ECO:0000313" key="3">
    <source>
        <dbReference type="EMBL" id="CAK9104186.1"/>
    </source>
</evidence>
<feature type="transmembrane region" description="Helical" evidence="1">
    <location>
        <begin position="800"/>
        <end position="821"/>
    </location>
</feature>
<dbReference type="Proteomes" id="UP001642484">
    <property type="component" value="Unassembled WGS sequence"/>
</dbReference>
<name>A0ABP0RY34_9DINO</name>
<reference evidence="3 4" key="1">
    <citation type="submission" date="2024-02" db="EMBL/GenBank/DDBJ databases">
        <authorList>
            <person name="Chen Y."/>
            <person name="Shah S."/>
            <person name="Dougan E. K."/>
            <person name="Thang M."/>
            <person name="Chan C."/>
        </authorList>
    </citation>
    <scope>NUCLEOTIDE SEQUENCE [LARGE SCALE GENOMIC DNA]</scope>
</reference>
<proteinExistence type="predicted"/>
<accession>A0ABP0RY34</accession>
<evidence type="ECO:0000256" key="2">
    <source>
        <dbReference type="SAM" id="SignalP"/>
    </source>
</evidence>
<feature type="transmembrane region" description="Helical" evidence="1">
    <location>
        <begin position="359"/>
        <end position="385"/>
    </location>
</feature>
<organism evidence="3 4">
    <name type="scientific">Durusdinium trenchii</name>
    <dbReference type="NCBI Taxonomy" id="1381693"/>
    <lineage>
        <taxon>Eukaryota</taxon>
        <taxon>Sar</taxon>
        <taxon>Alveolata</taxon>
        <taxon>Dinophyceae</taxon>
        <taxon>Suessiales</taxon>
        <taxon>Symbiodiniaceae</taxon>
        <taxon>Durusdinium</taxon>
    </lineage>
</organism>
<feature type="transmembrane region" description="Helical" evidence="1">
    <location>
        <begin position="103"/>
        <end position="126"/>
    </location>
</feature>
<evidence type="ECO:0008006" key="5">
    <source>
        <dbReference type="Google" id="ProtNLM"/>
    </source>
</evidence>
<keyword evidence="1" id="KW-0812">Transmembrane</keyword>
<keyword evidence="2" id="KW-0732">Signal</keyword>
<keyword evidence="1" id="KW-1133">Transmembrane helix</keyword>
<feature type="transmembrane region" description="Helical" evidence="1">
    <location>
        <begin position="406"/>
        <end position="433"/>
    </location>
</feature>
<comment type="caution">
    <text evidence="3">The sequence shown here is derived from an EMBL/GenBank/DDBJ whole genome shotgun (WGS) entry which is preliminary data.</text>
</comment>
<evidence type="ECO:0000313" key="4">
    <source>
        <dbReference type="Proteomes" id="UP001642484"/>
    </source>
</evidence>
<protein>
    <recommendedName>
        <fullName evidence="5">Transmembrane protein</fullName>
    </recommendedName>
</protein>
<keyword evidence="1" id="KW-0472">Membrane</keyword>
<evidence type="ECO:0000256" key="1">
    <source>
        <dbReference type="SAM" id="Phobius"/>
    </source>
</evidence>
<sequence length="845" mass="89982">MAMKVLQAFLYLCIFDQSSGQPIQVGTYVTQDDLDMASQAAAKAEQACAIASSMTIEDRATARAQLEDASANNILLEIMQAARNQNELQTLAAEKLPGAMIGAAAPLIMFFIILIIYALICCWTACPFCKCCRCCQRQRNIPFLVKLIALVLIGSFVLALVIVSSLSTRGYASAQEGFDVTNCAAATLVNSTFTGQSDPYFLGLIPVLSIFDELEGSLSSGSSFINDLRAILLDTSVITDSVAVATENVNLLASMLSDTRNTAPAGTLHECLACTPLATSLSQVSNALSSGTAAALSAARVEVDNQLSGSSLTTLRASLTGATAPLVELKTTIKSAFAPFVSDTLMEQISEQLNANGTIASVFMIGLALILSLCAMIAVLLWMCWEKSSSPDYADRKQYHKTVHRCACCTWCCSCYYTMLAFFLGGLLTILAVPLASMCLIMEDISSGLLTDISGVMEVDMSGEQGAMMGKMIDQCLKNASGNPRLLDLITVDDVNGNPTTMYDLLVVQTQDQITSQFDQIGATVNSGGGAGIAGSAEFVTLKSMLQTVALDSLMVPSTSYAWESDPDYQGIFLNSEIAPFIASSARCTSETIPMNLGLPKEGEPVSGINAFLSTMTSSYTLSSTSRSPTCAADFTCKALGVGANDLNATDRAACEAARKLMDLKYDMRSRNFKCYHFMRDGVVPCDVSSMSQLGNGAWTGDCKNADGTFTVASYDCDLAAFVQLVQDYGGYLDLVFTRLDGSTTAALNKIQVDLKALPDSNFLSKITTIGNGVTCGFMGDAYQNVVEGLCYGGVWGIKAVASSYTACAVLTLLLIILMYIQWRLALDNVNSNVKILDHTAVVPA</sequence>
<keyword evidence="4" id="KW-1185">Reference proteome</keyword>
<feature type="signal peptide" evidence="2">
    <location>
        <begin position="1"/>
        <end position="20"/>
    </location>
</feature>
<feature type="transmembrane region" description="Helical" evidence="1">
    <location>
        <begin position="147"/>
        <end position="166"/>
    </location>
</feature>
<feature type="chain" id="PRO_5047283716" description="Transmembrane protein" evidence="2">
    <location>
        <begin position="21"/>
        <end position="845"/>
    </location>
</feature>
<dbReference type="EMBL" id="CAXAMN010026583">
    <property type="protein sequence ID" value="CAK9104186.1"/>
    <property type="molecule type" value="Genomic_DNA"/>
</dbReference>
<gene>
    <name evidence="3" type="ORF">CCMP2556_LOCUS48863</name>
</gene>